<dbReference type="AlphaFoldDB" id="A0AAW1KXC7"/>
<feature type="compositionally biased region" description="Polar residues" evidence="1">
    <location>
        <begin position="44"/>
        <end position="56"/>
    </location>
</feature>
<accession>A0AAW1KXC7</accession>
<protein>
    <submittedName>
        <fullName evidence="2">Uncharacterized protein</fullName>
    </submittedName>
</protein>
<feature type="region of interest" description="Disordered" evidence="1">
    <location>
        <begin position="133"/>
        <end position="160"/>
    </location>
</feature>
<feature type="compositionally biased region" description="Polar residues" evidence="1">
    <location>
        <begin position="150"/>
        <end position="160"/>
    </location>
</feature>
<evidence type="ECO:0000256" key="1">
    <source>
        <dbReference type="SAM" id="MobiDB-lite"/>
    </source>
</evidence>
<comment type="caution">
    <text evidence="2">The sequence shown here is derived from an EMBL/GenBank/DDBJ whole genome shotgun (WGS) entry which is preliminary data.</text>
</comment>
<evidence type="ECO:0000313" key="3">
    <source>
        <dbReference type="Proteomes" id="UP001443914"/>
    </source>
</evidence>
<gene>
    <name evidence="2" type="ORF">RND81_05G115100</name>
</gene>
<evidence type="ECO:0000313" key="2">
    <source>
        <dbReference type="EMBL" id="KAK9725006.1"/>
    </source>
</evidence>
<feature type="compositionally biased region" description="Gly residues" evidence="1">
    <location>
        <begin position="80"/>
        <end position="91"/>
    </location>
</feature>
<feature type="compositionally biased region" description="Basic and acidic residues" evidence="1">
    <location>
        <begin position="15"/>
        <end position="27"/>
    </location>
</feature>
<feature type="compositionally biased region" description="Basic residues" evidence="1">
    <location>
        <begin position="97"/>
        <end position="109"/>
    </location>
</feature>
<dbReference type="EMBL" id="JBDFQZ010000005">
    <property type="protein sequence ID" value="KAK9725006.1"/>
    <property type="molecule type" value="Genomic_DNA"/>
</dbReference>
<dbReference type="Proteomes" id="UP001443914">
    <property type="component" value="Unassembled WGS sequence"/>
</dbReference>
<feature type="region of interest" description="Disordered" evidence="1">
    <location>
        <begin position="1"/>
        <end position="118"/>
    </location>
</feature>
<dbReference type="InterPro" id="IPR017956">
    <property type="entry name" value="AT_hook_DNA-bd_motif"/>
</dbReference>
<dbReference type="GO" id="GO:0003677">
    <property type="term" value="F:DNA binding"/>
    <property type="evidence" value="ECO:0007669"/>
    <property type="project" value="InterPro"/>
</dbReference>
<sequence length="160" mass="16575">MSCSVCRSNTHRKTACPDKDRVSEPPAKRGRGRPRATRVPDQPASATMPSSSSQQLEAHHDITAQPTRTGRGGRVIKSARGGGTAGRGRGAAAGNRGRGRGRGRGRPPRATRAPTGLGVLYDDHGNVFTNDLGSTSGPRSIVSGPDVAITTPSTQASTNI</sequence>
<proteinExistence type="predicted"/>
<dbReference type="PRINTS" id="PR00929">
    <property type="entry name" value="ATHOOK"/>
</dbReference>
<organism evidence="2 3">
    <name type="scientific">Saponaria officinalis</name>
    <name type="common">Common soapwort</name>
    <name type="synonym">Lychnis saponaria</name>
    <dbReference type="NCBI Taxonomy" id="3572"/>
    <lineage>
        <taxon>Eukaryota</taxon>
        <taxon>Viridiplantae</taxon>
        <taxon>Streptophyta</taxon>
        <taxon>Embryophyta</taxon>
        <taxon>Tracheophyta</taxon>
        <taxon>Spermatophyta</taxon>
        <taxon>Magnoliopsida</taxon>
        <taxon>eudicotyledons</taxon>
        <taxon>Gunneridae</taxon>
        <taxon>Pentapetalae</taxon>
        <taxon>Caryophyllales</taxon>
        <taxon>Caryophyllaceae</taxon>
        <taxon>Caryophylleae</taxon>
        <taxon>Saponaria</taxon>
    </lineage>
</organism>
<keyword evidence="3" id="KW-1185">Reference proteome</keyword>
<name>A0AAW1KXC7_SAPOF</name>
<reference evidence="2" key="1">
    <citation type="submission" date="2024-03" db="EMBL/GenBank/DDBJ databases">
        <title>WGS assembly of Saponaria officinalis var. Norfolk2.</title>
        <authorList>
            <person name="Jenkins J."/>
            <person name="Shu S."/>
            <person name="Grimwood J."/>
            <person name="Barry K."/>
            <person name="Goodstein D."/>
            <person name="Schmutz J."/>
            <person name="Leebens-Mack J."/>
            <person name="Osbourn A."/>
        </authorList>
    </citation>
    <scope>NUCLEOTIDE SEQUENCE [LARGE SCALE GENOMIC DNA]</scope>
    <source>
        <strain evidence="2">JIC</strain>
    </source>
</reference>